<protein>
    <submittedName>
        <fullName evidence="2">Uncharacterized protein</fullName>
    </submittedName>
</protein>
<name>A0A813GWX0_POLGL</name>
<evidence type="ECO:0000313" key="3">
    <source>
        <dbReference type="Proteomes" id="UP000654075"/>
    </source>
</evidence>
<dbReference type="AlphaFoldDB" id="A0A813GWX0"/>
<keyword evidence="3" id="KW-1185">Reference proteome</keyword>
<feature type="region of interest" description="Disordered" evidence="1">
    <location>
        <begin position="1"/>
        <end position="27"/>
    </location>
</feature>
<comment type="caution">
    <text evidence="2">The sequence shown here is derived from an EMBL/GenBank/DDBJ whole genome shotgun (WGS) entry which is preliminary data.</text>
</comment>
<dbReference type="EMBL" id="CAJNNV010029690">
    <property type="protein sequence ID" value="CAE8629693.1"/>
    <property type="molecule type" value="Genomic_DNA"/>
</dbReference>
<reference evidence="2" key="1">
    <citation type="submission" date="2021-02" db="EMBL/GenBank/DDBJ databases">
        <authorList>
            <person name="Dougan E. K."/>
            <person name="Rhodes N."/>
            <person name="Thang M."/>
            <person name="Chan C."/>
        </authorList>
    </citation>
    <scope>NUCLEOTIDE SEQUENCE</scope>
</reference>
<evidence type="ECO:0000256" key="1">
    <source>
        <dbReference type="SAM" id="MobiDB-lite"/>
    </source>
</evidence>
<sequence length="187" mass="19334">MHTSALENARAEAVPTAPVSTATSSAAMESPAATGRFCGDLRLRLKGKCLKAKSKAMIAQEPPSDSTALATMLVGALGVGVTAGACASSALKLWLRNRAQEKNGSACASSAANVACASRTADAACASSTADAEAQTEKPWPPPLPEPEDIPSIWISGAGERFHLRRDCRGLRSAHPRTCKTRCLICG</sequence>
<accession>A0A813GWX0</accession>
<feature type="region of interest" description="Disordered" evidence="1">
    <location>
        <begin position="128"/>
        <end position="147"/>
    </location>
</feature>
<gene>
    <name evidence="2" type="ORF">PGLA1383_LOCUS46120</name>
</gene>
<evidence type="ECO:0000313" key="2">
    <source>
        <dbReference type="EMBL" id="CAE8629693.1"/>
    </source>
</evidence>
<proteinExistence type="predicted"/>
<feature type="compositionally biased region" description="Low complexity" evidence="1">
    <location>
        <begin position="13"/>
        <end position="27"/>
    </location>
</feature>
<organism evidence="2 3">
    <name type="scientific">Polarella glacialis</name>
    <name type="common">Dinoflagellate</name>
    <dbReference type="NCBI Taxonomy" id="89957"/>
    <lineage>
        <taxon>Eukaryota</taxon>
        <taxon>Sar</taxon>
        <taxon>Alveolata</taxon>
        <taxon>Dinophyceae</taxon>
        <taxon>Suessiales</taxon>
        <taxon>Suessiaceae</taxon>
        <taxon>Polarella</taxon>
    </lineage>
</organism>
<dbReference type="Proteomes" id="UP000654075">
    <property type="component" value="Unassembled WGS sequence"/>
</dbReference>